<dbReference type="GO" id="GO:0034472">
    <property type="term" value="P:snRNA 3'-end processing"/>
    <property type="evidence" value="ECO:0007669"/>
    <property type="project" value="InterPro"/>
</dbReference>
<dbReference type="Pfam" id="PF25756">
    <property type="entry name" value="TPR_INTS8"/>
    <property type="match status" value="1"/>
</dbReference>
<proteinExistence type="inferred from homology"/>
<keyword evidence="5" id="KW-0539">Nucleus</keyword>
<dbReference type="GO" id="GO:0005694">
    <property type="term" value="C:chromosome"/>
    <property type="evidence" value="ECO:0007669"/>
    <property type="project" value="UniProtKB-SubCell"/>
</dbReference>
<dbReference type="InterPro" id="IPR057980">
    <property type="entry name" value="TPR_INTS8"/>
</dbReference>
<dbReference type="PANTHER" id="PTHR13350:SF1">
    <property type="entry name" value="INTEGRATOR COMPLEX SUBUNIT 8"/>
    <property type="match status" value="1"/>
</dbReference>
<comment type="subcellular location">
    <subcellularLocation>
        <location evidence="2">Chromosome</location>
    </subcellularLocation>
    <subcellularLocation>
        <location evidence="1">Nucleus</location>
    </subcellularLocation>
</comment>
<keyword evidence="4" id="KW-0158">Chromosome</keyword>
<dbReference type="GO" id="GO:0032039">
    <property type="term" value="C:integrator complex"/>
    <property type="evidence" value="ECO:0007669"/>
    <property type="project" value="TreeGrafter"/>
</dbReference>
<evidence type="ECO:0000256" key="2">
    <source>
        <dbReference type="ARBA" id="ARBA00004286"/>
    </source>
</evidence>
<dbReference type="InterPro" id="IPR038751">
    <property type="entry name" value="INTS8"/>
</dbReference>
<keyword evidence="8" id="KW-1185">Reference proteome</keyword>
<protein>
    <recommendedName>
        <fullName evidence="6">INTS8 TPR repeats domain-containing protein</fullName>
    </recommendedName>
</protein>
<reference evidence="7" key="1">
    <citation type="submission" date="2020-10" db="EMBL/GenBank/DDBJ databases">
        <authorList>
            <person name="Kikuchi T."/>
        </authorList>
    </citation>
    <scope>NUCLEOTIDE SEQUENCE</scope>
    <source>
        <strain evidence="7">NKZ352</strain>
    </source>
</reference>
<evidence type="ECO:0000256" key="1">
    <source>
        <dbReference type="ARBA" id="ARBA00004123"/>
    </source>
</evidence>
<evidence type="ECO:0000256" key="5">
    <source>
        <dbReference type="ARBA" id="ARBA00023242"/>
    </source>
</evidence>
<name>A0A8S1GNJ0_9PELO</name>
<evidence type="ECO:0000259" key="6">
    <source>
        <dbReference type="Pfam" id="PF25756"/>
    </source>
</evidence>
<dbReference type="EMBL" id="CAJGYM010000001">
    <property type="protein sequence ID" value="CAD6184242.1"/>
    <property type="molecule type" value="Genomic_DNA"/>
</dbReference>
<organism evidence="7 8">
    <name type="scientific">Caenorhabditis auriculariae</name>
    <dbReference type="NCBI Taxonomy" id="2777116"/>
    <lineage>
        <taxon>Eukaryota</taxon>
        <taxon>Metazoa</taxon>
        <taxon>Ecdysozoa</taxon>
        <taxon>Nematoda</taxon>
        <taxon>Chromadorea</taxon>
        <taxon>Rhabditida</taxon>
        <taxon>Rhabditina</taxon>
        <taxon>Rhabditomorpha</taxon>
        <taxon>Rhabditoidea</taxon>
        <taxon>Rhabditidae</taxon>
        <taxon>Peloderinae</taxon>
        <taxon>Caenorhabditis</taxon>
    </lineage>
</organism>
<accession>A0A8S1GNJ0</accession>
<evidence type="ECO:0000256" key="4">
    <source>
        <dbReference type="ARBA" id="ARBA00022454"/>
    </source>
</evidence>
<dbReference type="PANTHER" id="PTHR13350">
    <property type="entry name" value="INTEGRATOR COMPLEX SUBUNIT 8"/>
    <property type="match status" value="1"/>
</dbReference>
<dbReference type="Proteomes" id="UP000835052">
    <property type="component" value="Unassembled WGS sequence"/>
</dbReference>
<evidence type="ECO:0000256" key="3">
    <source>
        <dbReference type="ARBA" id="ARBA00007147"/>
    </source>
</evidence>
<sequence>MDELDTSGSSWFDCFINLKTFSANLKNKKNIPKLCVQFTERAIVAERDRDAQISKNMPPEDVAYCERKAASLWLCGLACFATIDWDFEYIIENVSRFELLIIRALIDQTYKMYAMNERKLDPVFGNWLFYRWCLSLDRRFKVPQPPPKATIAHQSHINPQSDPAFQRSEKVQRMLSEFREHLQKARFFLGELMEQKREVAVPGPRCFTEPLLKAFASLDSAVQGDRDVLAVPPCPDFNIDSKILKGTEVANKCCAELVTFFFTNGDFSEVKRHLVQMVPSTSSSFLVAVDDAAMHGYATAVCATSCYAFNSKYSRIERISYSNDLPSKDNDYSRKSELFRNRADVEVPPSLANNYQAENLARTIIDGKMECVRDRLRPDVMLHFLKAVRRQTPLVRSHKQKVALNGYLQFLCATTLDLKESLTRFGFDTKIFRGLAVASPKTKQTPLPTTEMIKALMACDDPWWNILTKFSLSSLKEALRDLGPYWHPQTMLYSEFLKAIVSREEITANINLQRLLLGKLEQLAQIHNYKEFAERLSEYSPEILGINSKRLVELVYEGMQVQARIGNDQSFVSYDRLQDIRAPLFAAIFNQDFHPPEKGSTEMINQCLAIMLNLGEFKLVFEKAGQINLPFLPMVPIARLLGAYGVNLADNVTVRKCVSAFSQHVTPFFTREAKHSTAAWSDVVVSQMVHLFDLIRHTELVSFLLAFLVQLHNRAMSKRSSLRIFAEKSSLFGSDTAPLDNAKIVEIKQCLRVLCKKALETSKTNPSYLRTVGDFHYVEGNYQMAMLRYLEYFSASSCNQRQKLVEPDFFHESMLQRMRLCLSQAGQLTLAACICQPLKLLKPEELRRSAKLLRANETRDDGANCSLFVFDSAAVEVLSDHYFNTKQSRSLDVLYAGGSSLPTNRNARQDLWTADVAQRTSRLLRALSAAAFNVHL</sequence>
<dbReference type="OrthoDB" id="5782487at2759"/>
<comment type="similarity">
    <text evidence="3">Belongs to the Integrator subunit 8 family.</text>
</comment>
<evidence type="ECO:0000313" key="7">
    <source>
        <dbReference type="EMBL" id="CAD6184242.1"/>
    </source>
</evidence>
<evidence type="ECO:0000313" key="8">
    <source>
        <dbReference type="Proteomes" id="UP000835052"/>
    </source>
</evidence>
<feature type="domain" description="INTS8 TPR repeats" evidence="6">
    <location>
        <begin position="459"/>
        <end position="928"/>
    </location>
</feature>
<gene>
    <name evidence="7" type="ORF">CAUJ_LOCUS161</name>
</gene>
<dbReference type="AlphaFoldDB" id="A0A8S1GNJ0"/>
<comment type="caution">
    <text evidence="7">The sequence shown here is derived from an EMBL/GenBank/DDBJ whole genome shotgun (WGS) entry which is preliminary data.</text>
</comment>